<evidence type="ECO:0000256" key="8">
    <source>
        <dbReference type="ARBA" id="ARBA00048428"/>
    </source>
</evidence>
<dbReference type="SUPFAM" id="SSF53335">
    <property type="entry name" value="S-adenosyl-L-methionine-dependent methyltransferases"/>
    <property type="match status" value="1"/>
</dbReference>
<evidence type="ECO:0000259" key="9">
    <source>
        <dbReference type="Pfam" id="PF13847"/>
    </source>
</evidence>
<gene>
    <name evidence="10" type="ORF">D7M11_06490</name>
</gene>
<dbReference type="PANTHER" id="PTHR43675:SF8">
    <property type="entry name" value="ARSENITE METHYLTRANSFERASE"/>
    <property type="match status" value="1"/>
</dbReference>
<evidence type="ECO:0000256" key="7">
    <source>
        <dbReference type="ARBA" id="ARBA00047943"/>
    </source>
</evidence>
<dbReference type="InterPro" id="IPR026669">
    <property type="entry name" value="Arsenite_MeTrfase-like"/>
</dbReference>
<dbReference type="OrthoDB" id="43862at2"/>
<dbReference type="PANTHER" id="PTHR43675">
    <property type="entry name" value="ARSENITE METHYLTRANSFERASE"/>
    <property type="match status" value="1"/>
</dbReference>
<comment type="caution">
    <text evidence="10">The sequence shown here is derived from an EMBL/GenBank/DDBJ whole genome shotgun (WGS) entry which is preliminary data.</text>
</comment>
<proteinExistence type="inferred from homology"/>
<evidence type="ECO:0000313" key="11">
    <source>
        <dbReference type="Proteomes" id="UP000282311"/>
    </source>
</evidence>
<dbReference type="InterPro" id="IPR025714">
    <property type="entry name" value="Methyltranfer_dom"/>
</dbReference>
<accession>A0A3B0CLX0</accession>
<dbReference type="Proteomes" id="UP000282311">
    <property type="component" value="Unassembled WGS sequence"/>
</dbReference>
<comment type="similarity">
    <text evidence="3">Belongs to the methyltransferase superfamily. Arsenite methyltransferase family.</text>
</comment>
<feature type="domain" description="Methyltransferase" evidence="9">
    <location>
        <begin position="77"/>
        <end position="220"/>
    </location>
</feature>
<dbReference type="AlphaFoldDB" id="A0A3B0CLX0"/>
<comment type="catalytic activity">
    <reaction evidence="8">
        <text>arsenic triglutathione + 3 [thioredoxin]-dithiol + 3 S-adenosyl-L-methionine = trimethylarsine + 3 [thioredoxin]-disulfide + 3 glutathione + 3 S-adenosyl-L-homocysteine + 3 H(+)</text>
        <dbReference type="Rhea" id="RHEA:69432"/>
        <dbReference type="Rhea" id="RHEA-COMP:10698"/>
        <dbReference type="Rhea" id="RHEA-COMP:10700"/>
        <dbReference type="ChEBI" id="CHEBI:15378"/>
        <dbReference type="ChEBI" id="CHEBI:27130"/>
        <dbReference type="ChEBI" id="CHEBI:29950"/>
        <dbReference type="ChEBI" id="CHEBI:50058"/>
        <dbReference type="ChEBI" id="CHEBI:57856"/>
        <dbReference type="ChEBI" id="CHEBI:57925"/>
        <dbReference type="ChEBI" id="CHEBI:59789"/>
        <dbReference type="ChEBI" id="CHEBI:183640"/>
        <dbReference type="EC" id="2.1.1.137"/>
    </reaction>
</comment>
<evidence type="ECO:0000313" key="10">
    <source>
        <dbReference type="EMBL" id="RKN85970.1"/>
    </source>
</evidence>
<comment type="catalytic activity">
    <reaction evidence="6">
        <text>arsenic triglutathione + [thioredoxin]-dithiol + S-adenosyl-L-methionine + 2 H2O = methylarsonous acid + [thioredoxin]-disulfide + 3 glutathione + S-adenosyl-L-homocysteine + H(+)</text>
        <dbReference type="Rhea" id="RHEA:69460"/>
        <dbReference type="Rhea" id="RHEA-COMP:10698"/>
        <dbReference type="Rhea" id="RHEA-COMP:10700"/>
        <dbReference type="ChEBI" id="CHEBI:15377"/>
        <dbReference type="ChEBI" id="CHEBI:15378"/>
        <dbReference type="ChEBI" id="CHEBI:17826"/>
        <dbReference type="ChEBI" id="CHEBI:29950"/>
        <dbReference type="ChEBI" id="CHEBI:50058"/>
        <dbReference type="ChEBI" id="CHEBI:57856"/>
        <dbReference type="ChEBI" id="CHEBI:57925"/>
        <dbReference type="ChEBI" id="CHEBI:59789"/>
        <dbReference type="ChEBI" id="CHEBI:183640"/>
        <dbReference type="EC" id="2.1.1.137"/>
    </reaction>
</comment>
<comment type="catalytic activity">
    <reaction evidence="7">
        <text>arsenic triglutathione + 2 [thioredoxin]-dithiol + 2 S-adenosyl-L-methionine + H2O = dimethylarsinous acid + 2 [thioredoxin]-disulfide + 3 glutathione + 2 S-adenosyl-L-homocysteine + 2 H(+)</text>
        <dbReference type="Rhea" id="RHEA:69464"/>
        <dbReference type="Rhea" id="RHEA-COMP:10698"/>
        <dbReference type="Rhea" id="RHEA-COMP:10700"/>
        <dbReference type="ChEBI" id="CHEBI:15377"/>
        <dbReference type="ChEBI" id="CHEBI:15378"/>
        <dbReference type="ChEBI" id="CHEBI:23808"/>
        <dbReference type="ChEBI" id="CHEBI:29950"/>
        <dbReference type="ChEBI" id="CHEBI:50058"/>
        <dbReference type="ChEBI" id="CHEBI:57856"/>
        <dbReference type="ChEBI" id="CHEBI:57925"/>
        <dbReference type="ChEBI" id="CHEBI:59789"/>
        <dbReference type="ChEBI" id="CHEBI:183640"/>
        <dbReference type="EC" id="2.1.1.137"/>
    </reaction>
</comment>
<evidence type="ECO:0000256" key="6">
    <source>
        <dbReference type="ARBA" id="ARBA00047941"/>
    </source>
</evidence>
<protein>
    <recommendedName>
        <fullName evidence="5">Arsenite methyltransferase</fullName>
        <ecNumber evidence="4">2.1.1.137</ecNumber>
    </recommendedName>
</protein>
<dbReference type="EMBL" id="RBAH01000003">
    <property type="protein sequence ID" value="RKN85970.1"/>
    <property type="molecule type" value="Genomic_DNA"/>
</dbReference>
<dbReference type="NCBIfam" id="NF008823">
    <property type="entry name" value="PRK11873.1"/>
    <property type="match status" value="1"/>
</dbReference>
<sequence length="294" mass="31934">MSQMTNDQIRQNVRSRYKEIALKPVKMGSSCCETPVNFEDVSAQLGYSNEELTAVPEGANLGLGCGNPQAIAALLLGEVVLDLGSGGGFDCFLAARQVGGAGRVIGVDMTPEMVSRARNNAIKGGFTNTEFRLGEIEHLPVADRMVDVIISNCVINLSPAKQQVFDEAFRVLKSGGRLAISDIVTTAELPEEIRSDFDTLYSGCISGASSVDEIKDMLVQSGFTDVVVEPKDESKSFIKDWVPGADVENYIVSAVIKGGKPQRITVYERRAMEYLTKSWESGRFRASPKKVYGF</sequence>
<organism evidence="10 11">
    <name type="scientific">Paenibacillus ginsengarvi</name>
    <dbReference type="NCBI Taxonomy" id="400777"/>
    <lineage>
        <taxon>Bacteria</taxon>
        <taxon>Bacillati</taxon>
        <taxon>Bacillota</taxon>
        <taxon>Bacilli</taxon>
        <taxon>Bacillales</taxon>
        <taxon>Paenibacillaceae</taxon>
        <taxon>Paenibacillus</taxon>
    </lineage>
</organism>
<dbReference type="Gene3D" id="3.40.50.150">
    <property type="entry name" value="Vaccinia Virus protein VP39"/>
    <property type="match status" value="1"/>
</dbReference>
<evidence type="ECO:0000256" key="4">
    <source>
        <dbReference type="ARBA" id="ARBA00034521"/>
    </source>
</evidence>
<reference evidence="10 11" key="1">
    <citation type="journal article" date="2007" name="Int. J. Syst. Evol. Microbiol.">
        <title>Paenibacillus ginsengarvi sp. nov., isolated from soil from ginseng cultivation.</title>
        <authorList>
            <person name="Yoon M.H."/>
            <person name="Ten L.N."/>
            <person name="Im W.T."/>
        </authorList>
    </citation>
    <scope>NUCLEOTIDE SEQUENCE [LARGE SCALE GENOMIC DNA]</scope>
    <source>
        <strain evidence="10 11">KCTC 13059</strain>
    </source>
</reference>
<evidence type="ECO:0000256" key="1">
    <source>
        <dbReference type="ARBA" id="ARBA00022679"/>
    </source>
</evidence>
<dbReference type="EC" id="2.1.1.137" evidence="4"/>
<keyword evidence="11" id="KW-1185">Reference proteome</keyword>
<dbReference type="GO" id="GO:0032259">
    <property type="term" value="P:methylation"/>
    <property type="evidence" value="ECO:0007669"/>
    <property type="project" value="UniProtKB-KW"/>
</dbReference>
<evidence type="ECO:0000256" key="3">
    <source>
        <dbReference type="ARBA" id="ARBA00034487"/>
    </source>
</evidence>
<dbReference type="CDD" id="cd02440">
    <property type="entry name" value="AdoMet_MTases"/>
    <property type="match status" value="1"/>
</dbReference>
<keyword evidence="2" id="KW-0949">S-adenosyl-L-methionine</keyword>
<dbReference type="RefSeq" id="WP_120746338.1">
    <property type="nucleotide sequence ID" value="NZ_RBAH01000003.1"/>
</dbReference>
<dbReference type="Pfam" id="PF13847">
    <property type="entry name" value="Methyltransf_31"/>
    <property type="match status" value="1"/>
</dbReference>
<keyword evidence="1 10" id="KW-0808">Transferase</keyword>
<dbReference type="GO" id="GO:0030791">
    <property type="term" value="F:arsenite methyltransferase activity"/>
    <property type="evidence" value="ECO:0007669"/>
    <property type="project" value="UniProtKB-EC"/>
</dbReference>
<evidence type="ECO:0000256" key="2">
    <source>
        <dbReference type="ARBA" id="ARBA00022691"/>
    </source>
</evidence>
<keyword evidence="10" id="KW-0489">Methyltransferase</keyword>
<name>A0A3B0CLX0_9BACL</name>
<evidence type="ECO:0000256" key="5">
    <source>
        <dbReference type="ARBA" id="ARBA00034545"/>
    </source>
</evidence>
<dbReference type="InterPro" id="IPR029063">
    <property type="entry name" value="SAM-dependent_MTases_sf"/>
</dbReference>